<evidence type="ECO:0000256" key="15">
    <source>
        <dbReference type="ARBA" id="ARBA00048247"/>
    </source>
</evidence>
<feature type="binding site" evidence="18">
    <location>
        <position position="160"/>
    </location>
    <ligand>
        <name>UDP-N-acetyl-alpha-D-glucosamine</name>
        <dbReference type="ChEBI" id="CHEBI:57705"/>
    </ligand>
</feature>
<dbReference type="Gene3D" id="3.90.550.10">
    <property type="entry name" value="Spore Coat Polysaccharide Biosynthesis Protein SpsA, Chain A"/>
    <property type="match status" value="1"/>
</dbReference>
<dbReference type="STRING" id="1458461.BN1012_Phect2951"/>
<name>X5MAY5_9HYPH</name>
<dbReference type="AlphaFoldDB" id="X5MAY5"/>
<dbReference type="CDD" id="cd03353">
    <property type="entry name" value="LbH_GlmU_C"/>
    <property type="match status" value="1"/>
</dbReference>
<feature type="region of interest" description="Linker" evidence="18">
    <location>
        <begin position="235"/>
        <end position="255"/>
    </location>
</feature>
<dbReference type="Gene3D" id="2.160.10.10">
    <property type="entry name" value="Hexapeptide repeat proteins"/>
    <property type="match status" value="1"/>
</dbReference>
<evidence type="ECO:0000256" key="9">
    <source>
        <dbReference type="ARBA" id="ARBA00022842"/>
    </source>
</evidence>
<dbReference type="RefSeq" id="WP_043949036.1">
    <property type="nucleotide sequence ID" value="NZ_HG966617.1"/>
</dbReference>
<dbReference type="GO" id="GO:0005737">
    <property type="term" value="C:cytoplasm"/>
    <property type="evidence" value="ECO:0007669"/>
    <property type="project" value="UniProtKB-SubCell"/>
</dbReference>
<feature type="binding site" evidence="18">
    <location>
        <position position="232"/>
    </location>
    <ligand>
        <name>Mg(2+)</name>
        <dbReference type="ChEBI" id="CHEBI:18420"/>
    </ligand>
</feature>
<comment type="pathway">
    <text evidence="18">Bacterial outer membrane biogenesis; LPS lipid A biosynthesis.</text>
</comment>
<dbReference type="GO" id="GO:0019134">
    <property type="term" value="F:glucosamine-1-phosphate N-acetyltransferase activity"/>
    <property type="evidence" value="ECO:0007669"/>
    <property type="project" value="UniProtKB-UniRule"/>
</dbReference>
<keyword evidence="13 18" id="KW-0012">Acyltransferase</keyword>
<dbReference type="UniPathway" id="UPA00113">
    <property type="reaction ID" value="UER00532"/>
</dbReference>
<feature type="binding site" evidence="18">
    <location>
        <begin position="16"/>
        <end position="19"/>
    </location>
    <ligand>
        <name>UDP-N-acetyl-alpha-D-glucosamine</name>
        <dbReference type="ChEBI" id="CHEBI:57705"/>
    </ligand>
</feature>
<feature type="binding site" evidence="18">
    <location>
        <begin position="374"/>
        <end position="375"/>
    </location>
    <ligand>
        <name>acetyl-CoA</name>
        <dbReference type="ChEBI" id="CHEBI:57288"/>
    </ligand>
</feature>
<evidence type="ECO:0000256" key="18">
    <source>
        <dbReference type="HAMAP-Rule" id="MF_01631"/>
    </source>
</evidence>
<dbReference type="EC" id="2.7.7.23" evidence="18"/>
<evidence type="ECO:0000256" key="7">
    <source>
        <dbReference type="ARBA" id="ARBA00022723"/>
    </source>
</evidence>
<evidence type="ECO:0000256" key="13">
    <source>
        <dbReference type="ARBA" id="ARBA00023315"/>
    </source>
</evidence>
<feature type="binding site" evidence="18">
    <location>
        <position position="175"/>
    </location>
    <ligand>
        <name>UDP-N-acetyl-alpha-D-glucosamine</name>
        <dbReference type="ChEBI" id="CHEBI:57705"/>
    </ligand>
</feature>
<feature type="active site" description="Proton acceptor" evidence="18">
    <location>
        <position position="351"/>
    </location>
</feature>
<evidence type="ECO:0000256" key="11">
    <source>
        <dbReference type="ARBA" id="ARBA00022984"/>
    </source>
</evidence>
<gene>
    <name evidence="18" type="primary">glmU</name>
    <name evidence="20" type="ORF">BN1012_Phect2951</name>
</gene>
<comment type="function">
    <text evidence="17 18">Catalyzes the last two sequential reactions in the de novo biosynthetic pathway for UDP-N-acetylglucosamine (UDP-GlcNAc). The C-terminal domain catalyzes the transfer of acetyl group from acetyl coenzyme A to glucosamine-1-phosphate (GlcN-1-P) to produce N-acetylglucosamine-1-phosphate (GlcNAc-1-P), which is converted into UDP-GlcNAc by the transfer of uridine 5-monophosphate (from uridine 5-triphosphate), a reaction catalyzed by the N-terminal domain.</text>
</comment>
<comment type="pathway">
    <text evidence="18">Nucleotide-sugar biosynthesis; UDP-N-acetyl-alpha-D-glucosamine biosynthesis; N-acetyl-alpha-D-glucosamine 1-phosphate from alpha-D-glucosamine 6-phosphate (route II): step 2/2.</text>
</comment>
<evidence type="ECO:0000256" key="3">
    <source>
        <dbReference type="ARBA" id="ARBA00007947"/>
    </source>
</evidence>
<dbReference type="GO" id="GO:0009252">
    <property type="term" value="P:peptidoglycan biosynthetic process"/>
    <property type="evidence" value="ECO:0007669"/>
    <property type="project" value="UniProtKB-UniRule"/>
</dbReference>
<dbReference type="InterPro" id="IPR050065">
    <property type="entry name" value="GlmU-like"/>
</dbReference>
<keyword evidence="4 18" id="KW-0963">Cytoplasm</keyword>
<dbReference type="InterPro" id="IPR005882">
    <property type="entry name" value="Bifunctional_GlmU"/>
</dbReference>
<feature type="binding site" evidence="18">
    <location>
        <position position="368"/>
    </location>
    <ligand>
        <name>acetyl-CoA</name>
        <dbReference type="ChEBI" id="CHEBI:57288"/>
    </ligand>
</feature>
<keyword evidence="9 18" id="KW-0460">Magnesium</keyword>
<comment type="subunit">
    <text evidence="18">Homotrimer.</text>
</comment>
<evidence type="ECO:0000256" key="6">
    <source>
        <dbReference type="ARBA" id="ARBA00022695"/>
    </source>
</evidence>
<dbReference type="GO" id="GO:0003977">
    <property type="term" value="F:UDP-N-acetylglucosamine diphosphorylase activity"/>
    <property type="evidence" value="ECO:0007669"/>
    <property type="project" value="UniProtKB-UniRule"/>
</dbReference>
<dbReference type="InterPro" id="IPR011004">
    <property type="entry name" value="Trimer_LpxA-like_sf"/>
</dbReference>
<dbReference type="SUPFAM" id="SSF53448">
    <property type="entry name" value="Nucleotide-diphospho-sugar transferases"/>
    <property type="match status" value="1"/>
</dbReference>
<keyword evidence="10 18" id="KW-0133">Cell shape</keyword>
<dbReference type="EC" id="2.3.1.157" evidence="18"/>
<dbReference type="InterPro" id="IPR029044">
    <property type="entry name" value="Nucleotide-diphossugar_trans"/>
</dbReference>
<keyword evidence="12 18" id="KW-0511">Multifunctional enzyme</keyword>
<dbReference type="NCBIfam" id="TIGR01173">
    <property type="entry name" value="glmU"/>
    <property type="match status" value="1"/>
</dbReference>
<accession>X5MAY5</accession>
<dbReference type="OrthoDB" id="9775031at2"/>
<evidence type="ECO:0000313" key="20">
    <source>
        <dbReference type="EMBL" id="CDO61163.1"/>
    </source>
</evidence>
<feature type="binding site" evidence="18">
    <location>
        <position position="79"/>
    </location>
    <ligand>
        <name>UDP-N-acetyl-alpha-D-glucosamine</name>
        <dbReference type="ChEBI" id="CHEBI:57705"/>
    </ligand>
</feature>
<feature type="binding site" evidence="18">
    <location>
        <position position="428"/>
    </location>
    <ligand>
        <name>acetyl-CoA</name>
        <dbReference type="ChEBI" id="CHEBI:57288"/>
    </ligand>
</feature>
<dbReference type="SUPFAM" id="SSF51161">
    <property type="entry name" value="Trimeric LpxA-like enzymes"/>
    <property type="match status" value="1"/>
</dbReference>
<protein>
    <recommendedName>
        <fullName evidence="18">Bifunctional protein GlmU</fullName>
    </recommendedName>
    <domain>
        <recommendedName>
            <fullName evidence="18">UDP-N-acetylglucosamine pyrophosphorylase</fullName>
            <ecNumber evidence="18">2.7.7.23</ecNumber>
        </recommendedName>
        <alternativeName>
            <fullName evidence="18">N-acetylglucosamine-1-phosphate uridyltransferase</fullName>
        </alternativeName>
    </domain>
    <domain>
        <recommendedName>
            <fullName evidence="18">Glucosamine-1-phosphate N-acetyltransferase</fullName>
            <ecNumber evidence="18">2.3.1.157</ecNumber>
        </recommendedName>
    </domain>
</protein>
<dbReference type="GO" id="GO:0016020">
    <property type="term" value="C:membrane"/>
    <property type="evidence" value="ECO:0007669"/>
    <property type="project" value="GOC"/>
</dbReference>
<dbReference type="InterPro" id="IPR038009">
    <property type="entry name" value="GlmU_C_LbH"/>
</dbReference>
<dbReference type="NCBIfam" id="NF010933">
    <property type="entry name" value="PRK14353.1"/>
    <property type="match status" value="1"/>
</dbReference>
<feature type="binding site" evidence="18">
    <location>
        <position position="321"/>
    </location>
    <ligand>
        <name>UDP-N-acetyl-alpha-D-glucosamine</name>
        <dbReference type="ChEBI" id="CHEBI:57705"/>
    </ligand>
</feature>
<dbReference type="EMBL" id="HG966617">
    <property type="protein sequence ID" value="CDO61163.1"/>
    <property type="molecule type" value="Genomic_DNA"/>
</dbReference>
<evidence type="ECO:0000256" key="14">
    <source>
        <dbReference type="ARBA" id="ARBA00023316"/>
    </source>
</evidence>
<organism evidence="20 21">
    <name type="scientific">Candidatus Phaeomarinibacter ectocarpi</name>
    <dbReference type="NCBI Taxonomy" id="1458461"/>
    <lineage>
        <taxon>Bacteria</taxon>
        <taxon>Pseudomonadati</taxon>
        <taxon>Pseudomonadota</taxon>
        <taxon>Alphaproteobacteria</taxon>
        <taxon>Hyphomicrobiales</taxon>
        <taxon>Parvibaculaceae</taxon>
        <taxon>Candidatus Phaeomarinibacter</taxon>
    </lineage>
</organism>
<dbReference type="UniPathway" id="UPA00973"/>
<comment type="catalytic activity">
    <reaction evidence="15 18">
        <text>alpha-D-glucosamine 1-phosphate + acetyl-CoA = N-acetyl-alpha-D-glucosamine 1-phosphate + CoA + H(+)</text>
        <dbReference type="Rhea" id="RHEA:13725"/>
        <dbReference type="ChEBI" id="CHEBI:15378"/>
        <dbReference type="ChEBI" id="CHEBI:57287"/>
        <dbReference type="ChEBI" id="CHEBI:57288"/>
        <dbReference type="ChEBI" id="CHEBI:57776"/>
        <dbReference type="ChEBI" id="CHEBI:58516"/>
        <dbReference type="EC" id="2.3.1.157"/>
    </reaction>
</comment>
<reference evidence="20 21" key="1">
    <citation type="journal article" date="2014" name="Front. Genet.">
        <title>Genome and metabolic network of "Candidatus Phaeomarinobacter ectocarpi" Ec32, a new candidate genus of Alphaproteobacteria frequently associated with brown algae.</title>
        <authorList>
            <person name="Dittami S.M."/>
            <person name="Barbeyron T."/>
            <person name="Boyen C."/>
            <person name="Cambefort J."/>
            <person name="Collet G."/>
            <person name="Delage L."/>
            <person name="Gobet A."/>
            <person name="Groisillier A."/>
            <person name="Leblanc C."/>
            <person name="Michel G."/>
            <person name="Scornet D."/>
            <person name="Siegel A."/>
            <person name="Tapia J.E."/>
            <person name="Tonon T."/>
        </authorList>
    </citation>
    <scope>NUCLEOTIDE SEQUENCE [LARGE SCALE GENOMIC DNA]</scope>
    <source>
        <strain evidence="20 21">Ec32</strain>
    </source>
</reference>
<comment type="pathway">
    <text evidence="18">Nucleotide-sugar biosynthesis; UDP-N-acetyl-alpha-D-glucosamine biosynthesis; UDP-N-acetyl-alpha-D-glucosamine from N-acetyl-alpha-D-glucosamine 1-phosphate: step 1/1.</text>
</comment>
<dbReference type="Pfam" id="PF12804">
    <property type="entry name" value="NTP_transf_3"/>
    <property type="match status" value="1"/>
</dbReference>
<evidence type="ECO:0000256" key="2">
    <source>
        <dbReference type="ARBA" id="ARBA00007707"/>
    </source>
</evidence>
<comment type="caution">
    <text evidence="18">Lacks conserved residue(s) required for the propagation of feature annotation.</text>
</comment>
<dbReference type="Proteomes" id="UP000032160">
    <property type="component" value="Chromosome I"/>
</dbReference>
<feature type="binding site" evidence="18">
    <location>
        <begin position="84"/>
        <end position="85"/>
    </location>
    <ligand>
        <name>UDP-N-acetyl-alpha-D-glucosamine</name>
        <dbReference type="ChEBI" id="CHEBI:57705"/>
    </ligand>
</feature>
<dbReference type="GO" id="GO:0000287">
    <property type="term" value="F:magnesium ion binding"/>
    <property type="evidence" value="ECO:0007669"/>
    <property type="project" value="UniProtKB-UniRule"/>
</dbReference>
<feature type="region of interest" description="Pyrophosphorylase" evidence="18">
    <location>
        <begin position="1"/>
        <end position="234"/>
    </location>
</feature>
<keyword evidence="8 18" id="KW-0677">Repeat</keyword>
<feature type="binding site" evidence="18">
    <location>
        <position position="339"/>
    </location>
    <ligand>
        <name>UDP-N-acetyl-alpha-D-glucosamine</name>
        <dbReference type="ChEBI" id="CHEBI:57705"/>
    </ligand>
</feature>
<evidence type="ECO:0000256" key="8">
    <source>
        <dbReference type="ARBA" id="ARBA00022737"/>
    </source>
</evidence>
<dbReference type="InterPro" id="IPR025877">
    <property type="entry name" value="MobA-like_NTP_Trfase"/>
</dbReference>
<dbReference type="GO" id="GO:0000902">
    <property type="term" value="P:cell morphogenesis"/>
    <property type="evidence" value="ECO:0007669"/>
    <property type="project" value="UniProtKB-UniRule"/>
</dbReference>
<evidence type="ECO:0000256" key="16">
    <source>
        <dbReference type="ARBA" id="ARBA00048493"/>
    </source>
</evidence>
<feature type="binding site" evidence="18">
    <location>
        <position position="109"/>
    </location>
    <ligand>
        <name>Mg(2+)</name>
        <dbReference type="ChEBI" id="CHEBI:18420"/>
    </ligand>
</feature>
<feature type="binding site" evidence="18">
    <location>
        <position position="145"/>
    </location>
    <ligand>
        <name>UDP-N-acetyl-alpha-D-glucosamine</name>
        <dbReference type="ChEBI" id="CHEBI:57705"/>
    </ligand>
</feature>
<comment type="cofactor">
    <cofactor evidence="18">
        <name>Mg(2+)</name>
        <dbReference type="ChEBI" id="CHEBI:18420"/>
    </cofactor>
    <text evidence="18">Binds 1 Mg(2+) ion per subunit.</text>
</comment>
<evidence type="ECO:0000256" key="4">
    <source>
        <dbReference type="ARBA" id="ARBA00022490"/>
    </source>
</evidence>
<evidence type="ECO:0000256" key="12">
    <source>
        <dbReference type="ARBA" id="ARBA00023268"/>
    </source>
</evidence>
<keyword evidence="7 18" id="KW-0479">Metal-binding</keyword>
<evidence type="ECO:0000259" key="19">
    <source>
        <dbReference type="Pfam" id="PF12804"/>
    </source>
</evidence>
<evidence type="ECO:0000256" key="10">
    <source>
        <dbReference type="ARBA" id="ARBA00022960"/>
    </source>
</evidence>
<keyword evidence="6 18" id="KW-0548">Nucleotidyltransferase</keyword>
<keyword evidence="11 18" id="KW-0573">Peptidoglycan synthesis</keyword>
<comment type="catalytic activity">
    <reaction evidence="16 18">
        <text>N-acetyl-alpha-D-glucosamine 1-phosphate + UTP + H(+) = UDP-N-acetyl-alpha-D-glucosamine + diphosphate</text>
        <dbReference type="Rhea" id="RHEA:13509"/>
        <dbReference type="ChEBI" id="CHEBI:15378"/>
        <dbReference type="ChEBI" id="CHEBI:33019"/>
        <dbReference type="ChEBI" id="CHEBI:46398"/>
        <dbReference type="ChEBI" id="CHEBI:57705"/>
        <dbReference type="ChEBI" id="CHEBI:57776"/>
        <dbReference type="EC" id="2.7.7.23"/>
    </reaction>
</comment>
<comment type="subcellular location">
    <subcellularLocation>
        <location evidence="1 18">Cytoplasm</location>
    </subcellularLocation>
</comment>
<feature type="binding site" evidence="18">
    <location>
        <position position="30"/>
    </location>
    <ligand>
        <name>UDP-N-acetyl-alpha-D-glucosamine</name>
        <dbReference type="ChEBI" id="CHEBI:57705"/>
    </ligand>
</feature>
<dbReference type="Pfam" id="PF00132">
    <property type="entry name" value="Hexapep"/>
    <property type="match status" value="1"/>
</dbReference>
<proteinExistence type="inferred from homology"/>
<feature type="binding site" evidence="18">
    <location>
        <position position="393"/>
    </location>
    <ligand>
        <name>acetyl-CoA</name>
        <dbReference type="ChEBI" id="CHEBI:57288"/>
    </ligand>
</feature>
<dbReference type="KEGG" id="pect:BN1012_Phect2951"/>
<keyword evidence="5 18" id="KW-0808">Transferase</keyword>
<evidence type="ECO:0000256" key="5">
    <source>
        <dbReference type="ARBA" id="ARBA00022679"/>
    </source>
</evidence>
<dbReference type="HAMAP" id="MF_01631">
    <property type="entry name" value="GlmU"/>
    <property type="match status" value="1"/>
</dbReference>
<feature type="binding site" evidence="18">
    <location>
        <position position="354"/>
    </location>
    <ligand>
        <name>UDP-N-acetyl-alpha-D-glucosamine</name>
        <dbReference type="ChEBI" id="CHEBI:57705"/>
    </ligand>
</feature>
<dbReference type="InterPro" id="IPR001451">
    <property type="entry name" value="Hexapep"/>
</dbReference>
<feature type="domain" description="MobA-like NTP transferase" evidence="19">
    <location>
        <begin position="13"/>
        <end position="137"/>
    </location>
</feature>
<dbReference type="GO" id="GO:0071555">
    <property type="term" value="P:cell wall organization"/>
    <property type="evidence" value="ECO:0007669"/>
    <property type="project" value="UniProtKB-KW"/>
</dbReference>
<feature type="binding site" evidence="18">
    <location>
        <position position="365"/>
    </location>
    <ligand>
        <name>UDP-N-acetyl-alpha-D-glucosamine</name>
        <dbReference type="ChEBI" id="CHEBI:57705"/>
    </ligand>
</feature>
<keyword evidence="14 18" id="KW-0961">Cell wall biogenesis/degradation</keyword>
<dbReference type="GO" id="GO:0008360">
    <property type="term" value="P:regulation of cell shape"/>
    <property type="evidence" value="ECO:0007669"/>
    <property type="project" value="UniProtKB-KW"/>
</dbReference>
<dbReference type="PANTHER" id="PTHR43584:SF3">
    <property type="entry name" value="BIFUNCTIONAL PROTEIN GLMU"/>
    <property type="match status" value="1"/>
</dbReference>
<feature type="binding site" evidence="18">
    <location>
        <position position="411"/>
    </location>
    <ligand>
        <name>acetyl-CoA</name>
        <dbReference type="ChEBI" id="CHEBI:57288"/>
    </ligand>
</feature>
<comment type="similarity">
    <text evidence="2 18">In the C-terminal section; belongs to the transferase hexapeptide repeat family.</text>
</comment>
<dbReference type="PANTHER" id="PTHR43584">
    <property type="entry name" value="NUCLEOTIDYL TRANSFERASE"/>
    <property type="match status" value="1"/>
</dbReference>
<dbReference type="GO" id="GO:0009245">
    <property type="term" value="P:lipid A biosynthetic process"/>
    <property type="evidence" value="ECO:0007669"/>
    <property type="project" value="UniProtKB-UniRule"/>
</dbReference>
<sequence>MTSPSSDTRPLAVVILAAGKGTRMRSDIPKVLHKIAGKSIVGHAASAPAQLSPDRLVIVVGPGMESIADDVPGAVAVVQHERLGTAHAVLTAREALADFDGDLMILNGDVPLIQPKTLVDLRQSIKTGAAVAVLGYHCSTEHAYGRLIIDVNGALDRIVENKDATDAEKQTNLCNSNAIVLAADHAWDILTAIDNDNAQGEYYLPDVVKVARAKGLSCTYALAPEDEVHGINSRVELARAEGFLQTRLRRRAMEEGATLIAPDTVFFSHDTKLGRDVIIEPHVVFGPGVVVADNVTVKAFSHLEGATVADSATVGPYVRLRPGADVGVGAKIGNFVEVKKASIEEGAKVSHLSYIGDARIGAHANVGAGTITCNYDGYDKHFTDVGAGAFIGSNTSLVAPVKVADGGFTGSGSVITKDVSADALAVERAQQKEVAGWAAKFRARKEAAKKKGS</sequence>
<evidence type="ECO:0000256" key="1">
    <source>
        <dbReference type="ARBA" id="ARBA00004496"/>
    </source>
</evidence>
<dbReference type="PATRIC" id="fig|1458461.3.peg.2957"/>
<dbReference type="GO" id="GO:0006048">
    <property type="term" value="P:UDP-N-acetylglucosamine biosynthetic process"/>
    <property type="evidence" value="ECO:0007669"/>
    <property type="project" value="UniProtKB-UniPathway"/>
</dbReference>
<evidence type="ECO:0000256" key="17">
    <source>
        <dbReference type="ARBA" id="ARBA00049628"/>
    </source>
</evidence>
<feature type="region of interest" description="N-acetyltransferase" evidence="18">
    <location>
        <begin position="256"/>
        <end position="453"/>
    </location>
</feature>
<comment type="similarity">
    <text evidence="3 18">In the N-terminal section; belongs to the N-acetylglucosamine-1-phosphate uridyltransferase family.</text>
</comment>
<keyword evidence="21" id="KW-1185">Reference proteome</keyword>
<feature type="binding site" evidence="18">
    <location>
        <position position="232"/>
    </location>
    <ligand>
        <name>UDP-N-acetyl-alpha-D-glucosamine</name>
        <dbReference type="ChEBI" id="CHEBI:57705"/>
    </ligand>
</feature>
<evidence type="ECO:0000313" key="21">
    <source>
        <dbReference type="Proteomes" id="UP000032160"/>
    </source>
</evidence>
<dbReference type="CDD" id="cd02540">
    <property type="entry name" value="GT2_GlmU_N_bac"/>
    <property type="match status" value="1"/>
</dbReference>
<dbReference type="HOGENOM" id="CLU_029499_15_2_5"/>